<dbReference type="GeneID" id="27677044"/>
<dbReference type="VEuPathDB" id="FungiDB:PEXP_062730"/>
<dbReference type="OrthoDB" id="1405595at2759"/>
<dbReference type="PhylomeDB" id="A0A0A2IRL3"/>
<accession>A0A0A2IRL3</accession>
<evidence type="ECO:0008006" key="3">
    <source>
        <dbReference type="Google" id="ProtNLM"/>
    </source>
</evidence>
<comment type="caution">
    <text evidence="1">The sequence shown here is derived from an EMBL/GenBank/DDBJ whole genome shotgun (WGS) entry which is preliminary data.</text>
</comment>
<evidence type="ECO:0000313" key="1">
    <source>
        <dbReference type="EMBL" id="KGO62827.1"/>
    </source>
</evidence>
<dbReference type="EMBL" id="JQFZ01000018">
    <property type="protein sequence ID" value="KGO62827.1"/>
    <property type="molecule type" value="Genomic_DNA"/>
</dbReference>
<proteinExistence type="predicted"/>
<reference evidence="1 2" key="1">
    <citation type="journal article" date="2015" name="Mol. Plant Microbe Interact.">
        <title>Genome, transcriptome, and functional analyses of Penicillium expansum provide new insights into secondary metabolism and pathogenicity.</title>
        <authorList>
            <person name="Ballester A.R."/>
            <person name="Marcet-Houben M."/>
            <person name="Levin E."/>
            <person name="Sela N."/>
            <person name="Selma-Lazaro C."/>
            <person name="Carmona L."/>
            <person name="Wisniewski M."/>
            <person name="Droby S."/>
            <person name="Gonzalez-Candelas L."/>
            <person name="Gabaldon T."/>
        </authorList>
    </citation>
    <scope>NUCLEOTIDE SEQUENCE [LARGE SCALE GENOMIC DNA]</scope>
    <source>
        <strain evidence="1 2">MD-8</strain>
    </source>
</reference>
<organism evidence="1 2">
    <name type="scientific">Penicillium expansum</name>
    <name type="common">Blue mold rot fungus</name>
    <dbReference type="NCBI Taxonomy" id="27334"/>
    <lineage>
        <taxon>Eukaryota</taxon>
        <taxon>Fungi</taxon>
        <taxon>Dikarya</taxon>
        <taxon>Ascomycota</taxon>
        <taxon>Pezizomycotina</taxon>
        <taxon>Eurotiomycetes</taxon>
        <taxon>Eurotiomycetidae</taxon>
        <taxon>Eurotiales</taxon>
        <taxon>Aspergillaceae</taxon>
        <taxon>Penicillium</taxon>
    </lineage>
</organism>
<dbReference type="AlphaFoldDB" id="A0A0A2IRL3"/>
<gene>
    <name evidence="1" type="ORF">PEX2_043500</name>
</gene>
<dbReference type="Proteomes" id="UP000030143">
    <property type="component" value="Unassembled WGS sequence"/>
</dbReference>
<evidence type="ECO:0000313" key="2">
    <source>
        <dbReference type="Proteomes" id="UP000030143"/>
    </source>
</evidence>
<protein>
    <recommendedName>
        <fullName evidence="3">Transcription factor, fungi</fullName>
    </recommendedName>
</protein>
<dbReference type="HOGENOM" id="CLU_2073953_0_0_1"/>
<dbReference type="RefSeq" id="XP_016603327.1">
    <property type="nucleotide sequence ID" value="XM_016741625.1"/>
</dbReference>
<name>A0A0A2IRL3_PENEN</name>
<dbReference type="STRING" id="27334.A0A0A2IRL3"/>
<sequence>MGETEDETFPWWRVIQDFVHLYFEHFDHEYPVIHPYALEYRHEKTSWMVLLAVVTVGSQYSAFGNASQFSASFGEILCHAITQNVSSSPGENPYLILIKSATSITRINNFVLCAKRIS</sequence>
<keyword evidence="2" id="KW-1185">Reference proteome</keyword>